<dbReference type="Proteomes" id="UP000198984">
    <property type="component" value="Unassembled WGS sequence"/>
</dbReference>
<dbReference type="InterPro" id="IPR001173">
    <property type="entry name" value="Glyco_trans_2-like"/>
</dbReference>
<dbReference type="PANTHER" id="PTHR43179:SF7">
    <property type="entry name" value="RHAMNOSYLTRANSFERASE WBBL"/>
    <property type="match status" value="1"/>
</dbReference>
<dbReference type="AlphaFoldDB" id="A0A1H7IWK1"/>
<reference evidence="2 3" key="1">
    <citation type="submission" date="2016-10" db="EMBL/GenBank/DDBJ databases">
        <authorList>
            <person name="de Groot N.N."/>
        </authorList>
    </citation>
    <scope>NUCLEOTIDE SEQUENCE [LARGE SCALE GENOMIC DNA]</scope>
    <source>
        <strain evidence="2 3">DSM 21039</strain>
    </source>
</reference>
<dbReference type="InterPro" id="IPR029044">
    <property type="entry name" value="Nucleotide-diphossugar_trans"/>
</dbReference>
<keyword evidence="3" id="KW-1185">Reference proteome</keyword>
<dbReference type="OrthoDB" id="9771846at2"/>
<dbReference type="Gene3D" id="3.90.550.10">
    <property type="entry name" value="Spore Coat Polysaccharide Biosynthesis Protein SpsA, Chain A"/>
    <property type="match status" value="1"/>
</dbReference>
<organism evidence="2 3">
    <name type="scientific">Chitinophaga rupis</name>
    <dbReference type="NCBI Taxonomy" id="573321"/>
    <lineage>
        <taxon>Bacteria</taxon>
        <taxon>Pseudomonadati</taxon>
        <taxon>Bacteroidota</taxon>
        <taxon>Chitinophagia</taxon>
        <taxon>Chitinophagales</taxon>
        <taxon>Chitinophagaceae</taxon>
        <taxon>Chitinophaga</taxon>
    </lineage>
</organism>
<dbReference type="GO" id="GO:0016740">
    <property type="term" value="F:transferase activity"/>
    <property type="evidence" value="ECO:0007669"/>
    <property type="project" value="UniProtKB-KW"/>
</dbReference>
<sequence>MTQDPTTEQDTVFEVAIILLNYNSTDYTIGCIQSVQQHAAPGLRWQMVIVDNDSEAAQYRQLAGFVAGIPNITLVKSMLNLGFSGGNMLGVQHARARYLYFLNNDTVFENDCLSILYNFMQAQPDAAMCSGQMLNAERQPIRTFGYFPTLSLKLLGSGLLRLLQPQHFPRRNGVYMQPLQVPFVSGASMFIRYEMFAAIGGMDTNYFFYCEEEDLAYTFRKKGWHCYLVPEARFVHFVSMSTQVKAVFLQEYYYSLMYFFSKHFSAPAYHVLKWWYFFKLLRKCYKGGFYARIAWMIALNAPPYYSLRFKQKIRLGGT</sequence>
<dbReference type="RefSeq" id="WP_089906711.1">
    <property type="nucleotide sequence ID" value="NZ_FOBB01000001.1"/>
</dbReference>
<dbReference type="PANTHER" id="PTHR43179">
    <property type="entry name" value="RHAMNOSYLTRANSFERASE WBBL"/>
    <property type="match status" value="1"/>
</dbReference>
<dbReference type="EMBL" id="FOBB01000001">
    <property type="protein sequence ID" value="SEK66766.1"/>
    <property type="molecule type" value="Genomic_DNA"/>
</dbReference>
<name>A0A1H7IWK1_9BACT</name>
<dbReference type="STRING" id="573321.SAMN04488505_101665"/>
<evidence type="ECO:0000259" key="1">
    <source>
        <dbReference type="Pfam" id="PF00535"/>
    </source>
</evidence>
<keyword evidence="2" id="KW-0808">Transferase</keyword>
<protein>
    <submittedName>
        <fullName evidence="2">Glycosyltransferase, GT2 family</fullName>
    </submittedName>
</protein>
<gene>
    <name evidence="2" type="ORF">SAMN04488505_101665</name>
</gene>
<dbReference type="CDD" id="cd04186">
    <property type="entry name" value="GT_2_like_c"/>
    <property type="match status" value="1"/>
</dbReference>
<evidence type="ECO:0000313" key="2">
    <source>
        <dbReference type="EMBL" id="SEK66766.1"/>
    </source>
</evidence>
<accession>A0A1H7IWK1</accession>
<feature type="domain" description="Glycosyltransferase 2-like" evidence="1">
    <location>
        <begin position="17"/>
        <end position="197"/>
    </location>
</feature>
<dbReference type="Pfam" id="PF00535">
    <property type="entry name" value="Glycos_transf_2"/>
    <property type="match status" value="1"/>
</dbReference>
<evidence type="ECO:0000313" key="3">
    <source>
        <dbReference type="Proteomes" id="UP000198984"/>
    </source>
</evidence>
<proteinExistence type="predicted"/>
<dbReference type="SUPFAM" id="SSF53448">
    <property type="entry name" value="Nucleotide-diphospho-sugar transferases"/>
    <property type="match status" value="1"/>
</dbReference>